<dbReference type="GO" id="GO:0016079">
    <property type="term" value="P:synaptic vesicle exocytosis"/>
    <property type="evidence" value="ECO:0007669"/>
    <property type="project" value="TreeGrafter"/>
</dbReference>
<dbReference type="AlphaFoldDB" id="A0A8C4QUP5"/>
<evidence type="ECO:0000256" key="1">
    <source>
        <dbReference type="ARBA" id="ARBA00006111"/>
    </source>
</evidence>
<dbReference type="GeneTree" id="ENSGT00390000008274"/>
<dbReference type="GO" id="GO:0000149">
    <property type="term" value="F:SNARE binding"/>
    <property type="evidence" value="ECO:0007669"/>
    <property type="project" value="TreeGrafter"/>
</dbReference>
<reference evidence="4" key="1">
    <citation type="submission" date="2025-08" db="UniProtKB">
        <authorList>
            <consortium name="Ensembl"/>
        </authorList>
    </citation>
    <scope>IDENTIFICATION</scope>
</reference>
<keyword evidence="5" id="KW-1185">Reference proteome</keyword>
<dbReference type="GO" id="GO:0099078">
    <property type="term" value="C:BORC complex"/>
    <property type="evidence" value="ECO:0007669"/>
    <property type="project" value="TreeGrafter"/>
</dbReference>
<reference evidence="4" key="2">
    <citation type="submission" date="2025-09" db="UniProtKB">
        <authorList>
            <consortium name="Ensembl"/>
        </authorList>
    </citation>
    <scope>IDENTIFICATION</scope>
</reference>
<dbReference type="PANTHER" id="PTHR31305">
    <property type="entry name" value="SNARE-ASSOCIATED PROTEIN SNAPIN"/>
    <property type="match status" value="1"/>
</dbReference>
<dbReference type="InterPro" id="IPR017246">
    <property type="entry name" value="Snapin"/>
</dbReference>
<keyword evidence="2" id="KW-0175">Coiled coil</keyword>
<dbReference type="InterPro" id="IPR028119">
    <property type="entry name" value="Snapin/Pallidin/Snn1"/>
</dbReference>
<dbReference type="GO" id="GO:0008021">
    <property type="term" value="C:synaptic vesicle"/>
    <property type="evidence" value="ECO:0007669"/>
    <property type="project" value="TreeGrafter"/>
</dbReference>
<dbReference type="GO" id="GO:0006886">
    <property type="term" value="P:intracellular protein transport"/>
    <property type="evidence" value="ECO:0007669"/>
    <property type="project" value="InterPro"/>
</dbReference>
<comment type="similarity">
    <text evidence="1">Belongs to the SNAPIN family.</text>
</comment>
<dbReference type="GO" id="GO:0032418">
    <property type="term" value="P:lysosome localization"/>
    <property type="evidence" value="ECO:0007669"/>
    <property type="project" value="TreeGrafter"/>
</dbReference>
<sequence>MSSPISTSMFIHGLSDSRFHIMIFTICTCIKCLFAKWDALPAELQRIGEEQHAVLDLDPYVKKLMNARRRVVLVNNILQNAQERLGRLNHHVAREAARLRAMLTSGSSVTPLEEKGKAS</sequence>
<dbReference type="Pfam" id="PF14712">
    <property type="entry name" value="Snapin_Pallidin"/>
    <property type="match status" value="1"/>
</dbReference>
<dbReference type="GO" id="GO:2000300">
    <property type="term" value="P:regulation of synaptic vesicle exocytosis"/>
    <property type="evidence" value="ECO:0007669"/>
    <property type="project" value="TreeGrafter"/>
</dbReference>
<accession>A0A8C4QUP5</accession>
<dbReference type="Ensembl" id="ENSEBUT00000021424.1">
    <property type="protein sequence ID" value="ENSEBUP00000020848.1"/>
    <property type="gene ID" value="ENSEBUG00000012883.1"/>
</dbReference>
<evidence type="ECO:0000313" key="5">
    <source>
        <dbReference type="Proteomes" id="UP000694388"/>
    </source>
</evidence>
<proteinExistence type="inferred from homology"/>
<evidence type="ECO:0000256" key="2">
    <source>
        <dbReference type="ARBA" id="ARBA00023054"/>
    </source>
</evidence>
<dbReference type="GO" id="GO:0007040">
    <property type="term" value="P:lysosome organization"/>
    <property type="evidence" value="ECO:0007669"/>
    <property type="project" value="TreeGrafter"/>
</dbReference>
<name>A0A8C4QUP5_EPTBU</name>
<protein>
    <recommendedName>
        <fullName evidence="3">Biogenesis of lysosome-related organelles complex 1 subunit 7</fullName>
    </recommendedName>
</protein>
<dbReference type="PANTHER" id="PTHR31305:SF2">
    <property type="entry name" value="SNARE-ASSOCIATED PROTEIN SNAPIN"/>
    <property type="match status" value="1"/>
</dbReference>
<organism evidence="4 5">
    <name type="scientific">Eptatretus burgeri</name>
    <name type="common">Inshore hagfish</name>
    <dbReference type="NCBI Taxonomy" id="7764"/>
    <lineage>
        <taxon>Eukaryota</taxon>
        <taxon>Metazoa</taxon>
        <taxon>Chordata</taxon>
        <taxon>Craniata</taxon>
        <taxon>Vertebrata</taxon>
        <taxon>Cyclostomata</taxon>
        <taxon>Myxini</taxon>
        <taxon>Myxiniformes</taxon>
        <taxon>Myxinidae</taxon>
        <taxon>Eptatretinae</taxon>
        <taxon>Eptatretus</taxon>
    </lineage>
</organism>
<dbReference type="Proteomes" id="UP000694388">
    <property type="component" value="Unplaced"/>
</dbReference>
<dbReference type="GO" id="GO:0031083">
    <property type="term" value="C:BLOC-1 complex"/>
    <property type="evidence" value="ECO:0007669"/>
    <property type="project" value="InterPro"/>
</dbReference>
<evidence type="ECO:0000256" key="3">
    <source>
        <dbReference type="ARBA" id="ARBA00033330"/>
    </source>
</evidence>
<dbReference type="GO" id="GO:0008333">
    <property type="term" value="P:endosome to lysosome transport"/>
    <property type="evidence" value="ECO:0007669"/>
    <property type="project" value="TreeGrafter"/>
</dbReference>
<evidence type="ECO:0000313" key="4">
    <source>
        <dbReference type="Ensembl" id="ENSEBUP00000020848.1"/>
    </source>
</evidence>